<dbReference type="Gene3D" id="3.40.1280.10">
    <property type="match status" value="1"/>
</dbReference>
<dbReference type="Proteomes" id="UP000273643">
    <property type="component" value="Unassembled WGS sequence"/>
</dbReference>
<dbReference type="GO" id="GO:0070475">
    <property type="term" value="P:rRNA base methylation"/>
    <property type="evidence" value="ECO:0007669"/>
    <property type="project" value="TreeGrafter"/>
</dbReference>
<evidence type="ECO:0000256" key="11">
    <source>
        <dbReference type="ARBA" id="ARBA00047944"/>
    </source>
</evidence>
<sequence>MKASGSESKFAKLPVFDLEFAMRVPRVFTDQPLQAGSTVTLEEAPSRHLAKVLRMTAGRELILFNGQGGEFTATLTEVGKKAVEATLDAFTAEDRESPLDLELAIGLSRGDRMDWVIQKATELGATRITPLFTERTEVKLKGDRLEKKKEHWRQVIISACEQCQRNRLPTLAQPQALADWLAAERTAGTRRFVLHHRDSKGLPAQEALTHVSLLVGPEGGLSEEEIEQARAFGCEPLTLGPRVMRTETAPVAAISLAQYLWGDWR</sequence>
<comment type="function">
    <text evidence="10 12">Specifically methylates the N3 position of the uracil ring of uridine 1498 (m3U1498) in 16S rRNA. Acts on the fully assembled 30S ribosomal subunit.</text>
</comment>
<protein>
    <recommendedName>
        <fullName evidence="4 12">Ribosomal RNA small subunit methyltransferase E</fullName>
        <ecNumber evidence="3 12">2.1.1.193</ecNumber>
    </recommendedName>
</protein>
<dbReference type="SUPFAM" id="SSF75217">
    <property type="entry name" value="alpha/beta knot"/>
    <property type="match status" value="1"/>
</dbReference>
<gene>
    <name evidence="15" type="ORF">EDC38_2072</name>
</gene>
<name>A0A3N1P1I4_9GAMM</name>
<organism evidence="15 16">
    <name type="scientific">Marinimicrobium koreense</name>
    <dbReference type="NCBI Taxonomy" id="306545"/>
    <lineage>
        <taxon>Bacteria</taxon>
        <taxon>Pseudomonadati</taxon>
        <taxon>Pseudomonadota</taxon>
        <taxon>Gammaproteobacteria</taxon>
        <taxon>Cellvibrionales</taxon>
        <taxon>Cellvibrionaceae</taxon>
        <taxon>Marinimicrobium</taxon>
    </lineage>
</organism>
<dbReference type="PANTHER" id="PTHR30027:SF3">
    <property type="entry name" value="16S RRNA (URACIL(1498)-N(3))-METHYLTRANSFERASE"/>
    <property type="match status" value="1"/>
</dbReference>
<dbReference type="GO" id="GO:0070042">
    <property type="term" value="F:rRNA (uridine-N3-)-methyltransferase activity"/>
    <property type="evidence" value="ECO:0007669"/>
    <property type="project" value="TreeGrafter"/>
</dbReference>
<evidence type="ECO:0000256" key="7">
    <source>
        <dbReference type="ARBA" id="ARBA00022603"/>
    </source>
</evidence>
<dbReference type="SUPFAM" id="SSF88697">
    <property type="entry name" value="PUA domain-like"/>
    <property type="match status" value="1"/>
</dbReference>
<feature type="domain" description="Ribosomal RNA small subunit methyltransferase E PUA-like" evidence="14">
    <location>
        <begin position="46"/>
        <end position="87"/>
    </location>
</feature>
<evidence type="ECO:0000313" key="15">
    <source>
        <dbReference type="EMBL" id="ROQ21448.1"/>
    </source>
</evidence>
<keyword evidence="5 12" id="KW-0963">Cytoplasm</keyword>
<evidence type="ECO:0000256" key="12">
    <source>
        <dbReference type="PIRNR" id="PIRNR015601"/>
    </source>
</evidence>
<comment type="caution">
    <text evidence="15">The sequence shown here is derived from an EMBL/GenBank/DDBJ whole genome shotgun (WGS) entry which is preliminary data.</text>
</comment>
<dbReference type="EC" id="2.1.1.193" evidence="3 12"/>
<reference evidence="15 16" key="1">
    <citation type="submission" date="2018-11" db="EMBL/GenBank/DDBJ databases">
        <title>Genomic Encyclopedia of Type Strains, Phase IV (KMG-IV): sequencing the most valuable type-strain genomes for metagenomic binning, comparative biology and taxonomic classification.</title>
        <authorList>
            <person name="Goeker M."/>
        </authorList>
    </citation>
    <scope>NUCLEOTIDE SEQUENCE [LARGE SCALE GENOMIC DNA]</scope>
    <source>
        <strain evidence="15 16">DSM 16974</strain>
    </source>
</reference>
<dbReference type="Pfam" id="PF20260">
    <property type="entry name" value="PUA_4"/>
    <property type="match status" value="1"/>
</dbReference>
<proteinExistence type="inferred from homology"/>
<dbReference type="Gene3D" id="2.40.240.20">
    <property type="entry name" value="Hypothetical PUA domain-like, domain 1"/>
    <property type="match status" value="1"/>
</dbReference>
<feature type="domain" description="Ribosomal RNA small subunit methyltransferase E methyltransferase" evidence="13">
    <location>
        <begin position="96"/>
        <end position="258"/>
    </location>
</feature>
<dbReference type="InterPro" id="IPR046887">
    <property type="entry name" value="RsmE_PUA-like"/>
</dbReference>
<comment type="similarity">
    <text evidence="2 12">Belongs to the RNA methyltransferase RsmE family.</text>
</comment>
<comment type="catalytic activity">
    <reaction evidence="11 12">
        <text>uridine(1498) in 16S rRNA + S-adenosyl-L-methionine = N(3)-methyluridine(1498) in 16S rRNA + S-adenosyl-L-homocysteine + H(+)</text>
        <dbReference type="Rhea" id="RHEA:42920"/>
        <dbReference type="Rhea" id="RHEA-COMP:10283"/>
        <dbReference type="Rhea" id="RHEA-COMP:10284"/>
        <dbReference type="ChEBI" id="CHEBI:15378"/>
        <dbReference type="ChEBI" id="CHEBI:57856"/>
        <dbReference type="ChEBI" id="CHEBI:59789"/>
        <dbReference type="ChEBI" id="CHEBI:65315"/>
        <dbReference type="ChEBI" id="CHEBI:74502"/>
        <dbReference type="EC" id="2.1.1.193"/>
    </reaction>
</comment>
<evidence type="ECO:0000256" key="4">
    <source>
        <dbReference type="ARBA" id="ARBA00013673"/>
    </source>
</evidence>
<dbReference type="InterPro" id="IPR029026">
    <property type="entry name" value="tRNA_m1G_MTases_N"/>
</dbReference>
<evidence type="ECO:0000259" key="14">
    <source>
        <dbReference type="Pfam" id="PF20260"/>
    </source>
</evidence>
<dbReference type="NCBIfam" id="TIGR00046">
    <property type="entry name" value="RsmE family RNA methyltransferase"/>
    <property type="match status" value="1"/>
</dbReference>
<dbReference type="PIRSF" id="PIRSF015601">
    <property type="entry name" value="MTase_slr0722"/>
    <property type="match status" value="1"/>
</dbReference>
<evidence type="ECO:0000313" key="16">
    <source>
        <dbReference type="Proteomes" id="UP000273643"/>
    </source>
</evidence>
<comment type="subcellular location">
    <subcellularLocation>
        <location evidence="1 12">Cytoplasm</location>
    </subcellularLocation>
</comment>
<dbReference type="PANTHER" id="PTHR30027">
    <property type="entry name" value="RIBOSOMAL RNA SMALL SUBUNIT METHYLTRANSFERASE E"/>
    <property type="match status" value="1"/>
</dbReference>
<evidence type="ECO:0000256" key="2">
    <source>
        <dbReference type="ARBA" id="ARBA00005528"/>
    </source>
</evidence>
<keyword evidence="7 12" id="KW-0489">Methyltransferase</keyword>
<accession>A0A3N1P1I4</accession>
<dbReference type="CDD" id="cd18084">
    <property type="entry name" value="RsmE-like"/>
    <property type="match status" value="1"/>
</dbReference>
<dbReference type="NCBIfam" id="NF008692">
    <property type="entry name" value="PRK11713.1-5"/>
    <property type="match status" value="1"/>
</dbReference>
<dbReference type="AlphaFoldDB" id="A0A3N1P1I4"/>
<evidence type="ECO:0000256" key="8">
    <source>
        <dbReference type="ARBA" id="ARBA00022679"/>
    </source>
</evidence>
<keyword evidence="8 12" id="KW-0808">Transferase</keyword>
<dbReference type="InterPro" id="IPR015947">
    <property type="entry name" value="PUA-like_sf"/>
</dbReference>
<keyword evidence="6 12" id="KW-0698">rRNA processing</keyword>
<evidence type="ECO:0000256" key="9">
    <source>
        <dbReference type="ARBA" id="ARBA00022691"/>
    </source>
</evidence>
<dbReference type="InterPro" id="IPR029028">
    <property type="entry name" value="Alpha/beta_knot_MTases"/>
</dbReference>
<evidence type="ECO:0000256" key="1">
    <source>
        <dbReference type="ARBA" id="ARBA00004496"/>
    </source>
</evidence>
<dbReference type="InterPro" id="IPR046886">
    <property type="entry name" value="RsmE_MTase_dom"/>
</dbReference>
<evidence type="ECO:0000256" key="6">
    <source>
        <dbReference type="ARBA" id="ARBA00022552"/>
    </source>
</evidence>
<dbReference type="Pfam" id="PF04452">
    <property type="entry name" value="Methyltrans_RNA"/>
    <property type="match status" value="1"/>
</dbReference>
<evidence type="ECO:0000256" key="10">
    <source>
        <dbReference type="ARBA" id="ARBA00025699"/>
    </source>
</evidence>
<evidence type="ECO:0000259" key="13">
    <source>
        <dbReference type="Pfam" id="PF04452"/>
    </source>
</evidence>
<dbReference type="GO" id="GO:0005737">
    <property type="term" value="C:cytoplasm"/>
    <property type="evidence" value="ECO:0007669"/>
    <property type="project" value="UniProtKB-SubCell"/>
</dbReference>
<dbReference type="InterPro" id="IPR006700">
    <property type="entry name" value="RsmE"/>
</dbReference>
<evidence type="ECO:0000256" key="5">
    <source>
        <dbReference type="ARBA" id="ARBA00022490"/>
    </source>
</evidence>
<keyword evidence="9 12" id="KW-0949">S-adenosyl-L-methionine</keyword>
<dbReference type="EMBL" id="RJUK01000001">
    <property type="protein sequence ID" value="ROQ21448.1"/>
    <property type="molecule type" value="Genomic_DNA"/>
</dbReference>
<evidence type="ECO:0000256" key="3">
    <source>
        <dbReference type="ARBA" id="ARBA00012328"/>
    </source>
</evidence>
<keyword evidence="16" id="KW-1185">Reference proteome</keyword>